<reference evidence="1 2" key="1">
    <citation type="submission" date="2024-08" db="EMBL/GenBank/DDBJ databases">
        <title>Insights into the chromosomal genome structure of Flemingia macrophylla.</title>
        <authorList>
            <person name="Ding Y."/>
            <person name="Zhao Y."/>
            <person name="Bi W."/>
            <person name="Wu M."/>
            <person name="Zhao G."/>
            <person name="Gong Y."/>
            <person name="Li W."/>
            <person name="Zhang P."/>
        </authorList>
    </citation>
    <scope>NUCLEOTIDE SEQUENCE [LARGE SCALE GENOMIC DNA]</scope>
    <source>
        <strain evidence="1">DYQJB</strain>
        <tissue evidence="1">Leaf</tissue>
    </source>
</reference>
<proteinExistence type="predicted"/>
<dbReference type="AlphaFoldDB" id="A0ABD1LA53"/>
<dbReference type="EMBL" id="JBGMDY010000010">
    <property type="protein sequence ID" value="KAL2320208.1"/>
    <property type="molecule type" value="Genomic_DNA"/>
</dbReference>
<organism evidence="1 2">
    <name type="scientific">Flemingia macrophylla</name>
    <dbReference type="NCBI Taxonomy" id="520843"/>
    <lineage>
        <taxon>Eukaryota</taxon>
        <taxon>Viridiplantae</taxon>
        <taxon>Streptophyta</taxon>
        <taxon>Embryophyta</taxon>
        <taxon>Tracheophyta</taxon>
        <taxon>Spermatophyta</taxon>
        <taxon>Magnoliopsida</taxon>
        <taxon>eudicotyledons</taxon>
        <taxon>Gunneridae</taxon>
        <taxon>Pentapetalae</taxon>
        <taxon>rosids</taxon>
        <taxon>fabids</taxon>
        <taxon>Fabales</taxon>
        <taxon>Fabaceae</taxon>
        <taxon>Papilionoideae</taxon>
        <taxon>50 kb inversion clade</taxon>
        <taxon>NPAAA clade</taxon>
        <taxon>indigoferoid/millettioid clade</taxon>
        <taxon>Phaseoleae</taxon>
        <taxon>Flemingia</taxon>
    </lineage>
</organism>
<comment type="caution">
    <text evidence="1">The sequence shown here is derived from an EMBL/GenBank/DDBJ whole genome shotgun (WGS) entry which is preliminary data.</text>
</comment>
<dbReference type="Proteomes" id="UP001603857">
    <property type="component" value="Unassembled WGS sequence"/>
</dbReference>
<keyword evidence="2" id="KW-1185">Reference proteome</keyword>
<name>A0ABD1LA53_9FABA</name>
<accession>A0ABD1LA53</accession>
<evidence type="ECO:0000313" key="1">
    <source>
        <dbReference type="EMBL" id="KAL2320208.1"/>
    </source>
</evidence>
<protein>
    <submittedName>
        <fullName evidence="1">Uncharacterized protein</fullName>
    </submittedName>
</protein>
<sequence>MDLRDLCYPIQVSQAHLRDMSNFVSQKFLRDQATIPPRGPPASFERDIRFDILLFWSPHCFLGCDTGKTSVLPAAQAFLVNFTHTVAKLKSFKLPVYVETFNNEFVSQAWDYYHRELMVQDPILPTYILHKAFFSSQANDKQTNNLHNEEKRNVHHVVHPPEHDSGFDGHFVVVHSCLAKLFVQQEEE</sequence>
<evidence type="ECO:0000313" key="2">
    <source>
        <dbReference type="Proteomes" id="UP001603857"/>
    </source>
</evidence>
<gene>
    <name evidence="1" type="ORF">Fmac_029177</name>
</gene>